<sequence length="229" mass="25663">MVVFIAILLVLLSAFIVFGGGQVFMPLYQWIFNFLTQNFGAHISTETTDQIFAVANATPGIIGTKLAFFTGYLASLDENGNAVWWGYLAMFVTFLVMAIPAIIIMHFTSKALAKAKSNIYFSNLNLILKPVLSGIMFSLAIQLLFSVMFPYFSFNGGGISEYFKDNSSSLKARIFSGWRQYALYVWVPIAIVFTIFLQRKKVPLLYLISGSVVLGLIIFEPWLINLKEI</sequence>
<dbReference type="Proteomes" id="UP001460679">
    <property type="component" value="Chromosome"/>
</dbReference>
<evidence type="ECO:0000256" key="7">
    <source>
        <dbReference type="SAM" id="Phobius"/>
    </source>
</evidence>
<feature type="transmembrane region" description="Helical" evidence="7">
    <location>
        <begin position="126"/>
        <end position="152"/>
    </location>
</feature>
<name>A0ABZ2RP92_9BACT</name>
<evidence type="ECO:0000313" key="9">
    <source>
        <dbReference type="Proteomes" id="UP001460679"/>
    </source>
</evidence>
<evidence type="ECO:0000256" key="6">
    <source>
        <dbReference type="ARBA" id="ARBA00023136"/>
    </source>
</evidence>
<evidence type="ECO:0000256" key="1">
    <source>
        <dbReference type="ARBA" id="ARBA00004651"/>
    </source>
</evidence>
<dbReference type="InterPro" id="IPR003370">
    <property type="entry name" value="Chromate_transpt"/>
</dbReference>
<protein>
    <submittedName>
        <fullName evidence="8">Chromate transporter</fullName>
    </submittedName>
</protein>
<keyword evidence="4 7" id="KW-0812">Transmembrane</keyword>
<feature type="transmembrane region" description="Helical" evidence="7">
    <location>
        <begin position="178"/>
        <end position="197"/>
    </location>
</feature>
<dbReference type="RefSeq" id="WP_205498211.1">
    <property type="nucleotide sequence ID" value="NZ_CP148066.1"/>
</dbReference>
<keyword evidence="6 7" id="KW-0472">Membrane</keyword>
<dbReference type="EMBL" id="CP148066">
    <property type="protein sequence ID" value="WXL28240.1"/>
    <property type="molecule type" value="Genomic_DNA"/>
</dbReference>
<proteinExistence type="inferred from homology"/>
<feature type="transmembrane region" description="Helical" evidence="7">
    <location>
        <begin position="204"/>
        <end position="224"/>
    </location>
</feature>
<feature type="transmembrane region" description="Helical" evidence="7">
    <location>
        <begin position="84"/>
        <end position="105"/>
    </location>
</feature>
<organism evidence="8 9">
    <name type="scientific">[Mycoplasma] gypis</name>
    <dbReference type="NCBI Taxonomy" id="92404"/>
    <lineage>
        <taxon>Bacteria</taxon>
        <taxon>Bacillati</taxon>
        <taxon>Mycoplasmatota</taxon>
        <taxon>Mycoplasmoidales</taxon>
        <taxon>Metamycoplasmataceae</taxon>
        <taxon>Metamycoplasma</taxon>
    </lineage>
</organism>
<keyword evidence="3" id="KW-1003">Cell membrane</keyword>
<keyword evidence="9" id="KW-1185">Reference proteome</keyword>
<evidence type="ECO:0000313" key="8">
    <source>
        <dbReference type="EMBL" id="WXL28240.1"/>
    </source>
</evidence>
<comment type="subcellular location">
    <subcellularLocation>
        <location evidence="1">Cell membrane</location>
        <topology evidence="1">Multi-pass membrane protein</topology>
    </subcellularLocation>
</comment>
<evidence type="ECO:0000256" key="4">
    <source>
        <dbReference type="ARBA" id="ARBA00022692"/>
    </source>
</evidence>
<evidence type="ECO:0000256" key="3">
    <source>
        <dbReference type="ARBA" id="ARBA00022475"/>
    </source>
</evidence>
<keyword evidence="5 7" id="KW-1133">Transmembrane helix</keyword>
<gene>
    <name evidence="8" type="ORF">WG616_02610</name>
</gene>
<reference evidence="8" key="1">
    <citation type="submission" date="2024-03" db="EMBL/GenBank/DDBJ databases">
        <title>Complete genome sequence of Mycoplasma gypis type strain B1/T1.</title>
        <authorList>
            <person name="Spergser J."/>
        </authorList>
    </citation>
    <scope>NUCLEOTIDE SEQUENCE [LARGE SCALE GENOMIC DNA]</scope>
    <source>
        <strain evidence="8">B1/T1</strain>
    </source>
</reference>
<evidence type="ECO:0000256" key="2">
    <source>
        <dbReference type="ARBA" id="ARBA00005262"/>
    </source>
</evidence>
<dbReference type="Pfam" id="PF02417">
    <property type="entry name" value="Chromate_transp"/>
    <property type="match status" value="1"/>
</dbReference>
<comment type="similarity">
    <text evidence="2">Belongs to the chromate ion transporter (CHR) (TC 2.A.51) family.</text>
</comment>
<evidence type="ECO:0000256" key="5">
    <source>
        <dbReference type="ARBA" id="ARBA00022989"/>
    </source>
</evidence>
<accession>A0ABZ2RP92</accession>